<evidence type="ECO:0000256" key="1">
    <source>
        <dbReference type="ARBA" id="ARBA00023125"/>
    </source>
</evidence>
<dbReference type="EMBL" id="DVML01000017">
    <property type="protein sequence ID" value="HIU22521.1"/>
    <property type="molecule type" value="Genomic_DNA"/>
</dbReference>
<protein>
    <submittedName>
        <fullName evidence="4">TetR family transcriptional regulator</fullName>
    </submittedName>
</protein>
<dbReference type="PANTHER" id="PTHR43479">
    <property type="entry name" value="ACREF/ENVCD OPERON REPRESSOR-RELATED"/>
    <property type="match status" value="1"/>
</dbReference>
<reference evidence="4" key="1">
    <citation type="submission" date="2020-10" db="EMBL/GenBank/DDBJ databases">
        <authorList>
            <person name="Gilroy R."/>
        </authorList>
    </citation>
    <scope>NUCLEOTIDE SEQUENCE</scope>
    <source>
        <strain evidence="4">CHK197-8231</strain>
    </source>
</reference>
<dbReference type="Pfam" id="PF00440">
    <property type="entry name" value="TetR_N"/>
    <property type="match status" value="1"/>
</dbReference>
<evidence type="ECO:0000256" key="2">
    <source>
        <dbReference type="PROSITE-ProRule" id="PRU00335"/>
    </source>
</evidence>
<dbReference type="InterPro" id="IPR050624">
    <property type="entry name" value="HTH-type_Tx_Regulator"/>
</dbReference>
<evidence type="ECO:0000313" key="5">
    <source>
        <dbReference type="Proteomes" id="UP000824087"/>
    </source>
</evidence>
<dbReference type="InterPro" id="IPR001647">
    <property type="entry name" value="HTH_TetR"/>
</dbReference>
<comment type="caution">
    <text evidence="4">The sequence shown here is derived from an EMBL/GenBank/DDBJ whole genome shotgun (WGS) entry which is preliminary data.</text>
</comment>
<dbReference type="Gene3D" id="1.10.357.10">
    <property type="entry name" value="Tetracycline Repressor, domain 2"/>
    <property type="match status" value="1"/>
</dbReference>
<evidence type="ECO:0000313" key="4">
    <source>
        <dbReference type="EMBL" id="HIU22521.1"/>
    </source>
</evidence>
<dbReference type="PANTHER" id="PTHR43479:SF22">
    <property type="entry name" value="TRANSCRIPTIONAL REGULATOR, TETR FAMILY"/>
    <property type="match status" value="1"/>
</dbReference>
<reference evidence="4" key="2">
    <citation type="journal article" date="2021" name="PeerJ">
        <title>Extensive microbial diversity within the chicken gut microbiome revealed by metagenomics and culture.</title>
        <authorList>
            <person name="Gilroy R."/>
            <person name="Ravi A."/>
            <person name="Getino M."/>
            <person name="Pursley I."/>
            <person name="Horton D.L."/>
            <person name="Alikhan N.F."/>
            <person name="Baker D."/>
            <person name="Gharbi K."/>
            <person name="Hall N."/>
            <person name="Watson M."/>
            <person name="Adriaenssens E.M."/>
            <person name="Foster-Nyarko E."/>
            <person name="Jarju S."/>
            <person name="Secka A."/>
            <person name="Antonio M."/>
            <person name="Oren A."/>
            <person name="Chaudhuri R.R."/>
            <person name="La Ragione R."/>
            <person name="Hildebrand F."/>
            <person name="Pallen M.J."/>
        </authorList>
    </citation>
    <scope>NUCLEOTIDE SEQUENCE</scope>
    <source>
        <strain evidence="4">CHK197-8231</strain>
    </source>
</reference>
<accession>A0A9D1L3E5</accession>
<proteinExistence type="predicted"/>
<feature type="DNA-binding region" description="H-T-H motif" evidence="2">
    <location>
        <begin position="34"/>
        <end position="53"/>
    </location>
</feature>
<dbReference type="InterPro" id="IPR009057">
    <property type="entry name" value="Homeodomain-like_sf"/>
</dbReference>
<evidence type="ECO:0000259" key="3">
    <source>
        <dbReference type="PROSITE" id="PS50977"/>
    </source>
</evidence>
<organism evidence="4 5">
    <name type="scientific">Candidatus Fimihabitans intestinipullorum</name>
    <dbReference type="NCBI Taxonomy" id="2840820"/>
    <lineage>
        <taxon>Bacteria</taxon>
        <taxon>Bacillati</taxon>
        <taxon>Mycoplasmatota</taxon>
        <taxon>Mycoplasmatota incertae sedis</taxon>
        <taxon>Candidatus Fimihabitans</taxon>
    </lineage>
</organism>
<dbReference type="PROSITE" id="PS50977">
    <property type="entry name" value="HTH_TETR_2"/>
    <property type="match status" value="1"/>
</dbReference>
<gene>
    <name evidence="4" type="ORF">IAD49_02945</name>
</gene>
<dbReference type="SUPFAM" id="SSF46689">
    <property type="entry name" value="Homeodomain-like"/>
    <property type="match status" value="1"/>
</dbReference>
<name>A0A9D1L3E5_9BACT</name>
<sequence length="207" mass="24483">MPTETFFRLPKEKQDCILASAMKEFSRVPFHEASINQIIMNAGIPRGSFYMYFKDKEDLYSYLLKTHEKKLEEGFTKALQEHDGDLIDTYLALFETVIHKIRTDKNRDFFHRMIMNTDFKNDSFFKKHELKNAVLSQMFEHVDFTKLKLTSKEDLSEIVDLIHMMFIHNLVAILKFGLTKEEALEKFKRQLNFLKNGFYQSKGGEIC</sequence>
<keyword evidence="1 2" id="KW-0238">DNA-binding</keyword>
<dbReference type="GO" id="GO:0003677">
    <property type="term" value="F:DNA binding"/>
    <property type="evidence" value="ECO:0007669"/>
    <property type="project" value="UniProtKB-UniRule"/>
</dbReference>
<dbReference type="AlphaFoldDB" id="A0A9D1L3E5"/>
<dbReference type="Proteomes" id="UP000824087">
    <property type="component" value="Unassembled WGS sequence"/>
</dbReference>
<feature type="domain" description="HTH tetR-type" evidence="3">
    <location>
        <begin position="11"/>
        <end position="71"/>
    </location>
</feature>
<dbReference type="Pfam" id="PF17924">
    <property type="entry name" value="TetR_C_19"/>
    <property type="match status" value="1"/>
</dbReference>